<organism evidence="1 2">
    <name type="scientific">Staphylococcus aureus</name>
    <dbReference type="NCBI Taxonomy" id="1280"/>
    <lineage>
        <taxon>Bacteria</taxon>
        <taxon>Bacillati</taxon>
        <taxon>Bacillota</taxon>
        <taxon>Bacilli</taxon>
        <taxon>Bacillales</taxon>
        <taxon>Staphylococcaceae</taxon>
        <taxon>Staphylococcus</taxon>
    </lineage>
</organism>
<dbReference type="EMBL" id="JAIUEN010000258">
    <property type="protein sequence ID" value="MCE3363687.1"/>
    <property type="molecule type" value="Genomic_DNA"/>
</dbReference>
<name>A0AAW4YCP0_STAAU</name>
<accession>A0AAW4YCP0</accession>
<comment type="caution">
    <text evidence="1">The sequence shown here is derived from an EMBL/GenBank/DDBJ whole genome shotgun (WGS) entry which is preliminary data.</text>
</comment>
<reference evidence="1" key="1">
    <citation type="journal article" date="2021" name="Front Med (Lausanne)">
        <title>The Prevalence and Determinants of Fusidic Acid Resistance Among Methicillin-Resistant Staphylococcus aureus Clinical Isolates in China.</title>
        <authorList>
            <person name="Zhao H."/>
            <person name="Wang X."/>
            <person name="Wang B."/>
            <person name="Xu Y."/>
            <person name="Rao L."/>
            <person name="Wan B."/>
            <person name="Guo Y."/>
            <person name="Wu X."/>
            <person name="Yu J."/>
            <person name="Chen L."/>
            <person name="Li M."/>
            <person name="Yu F."/>
        </authorList>
    </citation>
    <scope>NUCLEOTIDE SEQUENCE</scope>
    <source>
        <strain evidence="1">NC-4</strain>
    </source>
</reference>
<dbReference type="Proteomes" id="UP001200271">
    <property type="component" value="Unassembled WGS sequence"/>
</dbReference>
<evidence type="ECO:0000313" key="1">
    <source>
        <dbReference type="EMBL" id="MCE3363687.1"/>
    </source>
</evidence>
<gene>
    <name evidence="1" type="ORF">LB359_15615</name>
</gene>
<sequence>MFLDEHINRNFDKLNDNDLHI</sequence>
<reference evidence="1" key="2">
    <citation type="submission" date="2023-08" db="EMBL/GenBank/DDBJ databases">
        <authorList>
            <person name="Zhao H."/>
            <person name="Wang X."/>
        </authorList>
    </citation>
    <scope>NUCLEOTIDE SEQUENCE</scope>
    <source>
        <strain evidence="1">NC-4</strain>
    </source>
</reference>
<feature type="non-terminal residue" evidence="1">
    <location>
        <position position="21"/>
    </location>
</feature>
<evidence type="ECO:0000313" key="2">
    <source>
        <dbReference type="Proteomes" id="UP001200271"/>
    </source>
</evidence>
<proteinExistence type="predicted"/>
<protein>
    <submittedName>
        <fullName evidence="1">Uncharacterized protein</fullName>
    </submittedName>
</protein>
<dbReference type="AlphaFoldDB" id="A0AAW4YCP0"/>